<reference evidence="1" key="1">
    <citation type="journal article" date="2014" name="Front. Microbiol.">
        <title>High frequency of phylogenetically diverse reductive dehalogenase-homologous genes in deep subseafloor sedimentary metagenomes.</title>
        <authorList>
            <person name="Kawai M."/>
            <person name="Futagami T."/>
            <person name="Toyoda A."/>
            <person name="Takaki Y."/>
            <person name="Nishi S."/>
            <person name="Hori S."/>
            <person name="Arai W."/>
            <person name="Tsubouchi T."/>
            <person name="Morono Y."/>
            <person name="Uchiyama I."/>
            <person name="Ito T."/>
            <person name="Fujiyama A."/>
            <person name="Inagaki F."/>
            <person name="Takami H."/>
        </authorList>
    </citation>
    <scope>NUCLEOTIDE SEQUENCE</scope>
    <source>
        <strain evidence="1">Expedition CK06-06</strain>
    </source>
</reference>
<dbReference type="AlphaFoldDB" id="X1RTK7"/>
<organism evidence="1">
    <name type="scientific">marine sediment metagenome</name>
    <dbReference type="NCBI Taxonomy" id="412755"/>
    <lineage>
        <taxon>unclassified sequences</taxon>
        <taxon>metagenomes</taxon>
        <taxon>ecological metagenomes</taxon>
    </lineage>
</organism>
<name>X1RTK7_9ZZZZ</name>
<accession>X1RTK7</accession>
<dbReference type="EMBL" id="BARW01007047">
    <property type="protein sequence ID" value="GAI84072.1"/>
    <property type="molecule type" value="Genomic_DNA"/>
</dbReference>
<gene>
    <name evidence="1" type="ORF">S12H4_14749</name>
</gene>
<sequence length="79" mass="9165">EQNRIIEKFGYELINRKREELCQNCKRRRPKPITRYPGCFLSPITSEGADCPYFPAKQLAGEEGFELGLEGVAWYSHTQ</sequence>
<protein>
    <submittedName>
        <fullName evidence="1">Uncharacterized protein</fullName>
    </submittedName>
</protein>
<evidence type="ECO:0000313" key="1">
    <source>
        <dbReference type="EMBL" id="GAI84072.1"/>
    </source>
</evidence>
<feature type="non-terminal residue" evidence="1">
    <location>
        <position position="1"/>
    </location>
</feature>
<proteinExistence type="predicted"/>
<comment type="caution">
    <text evidence="1">The sequence shown here is derived from an EMBL/GenBank/DDBJ whole genome shotgun (WGS) entry which is preliminary data.</text>
</comment>